<dbReference type="GO" id="GO:0016020">
    <property type="term" value="C:membrane"/>
    <property type="evidence" value="ECO:0007669"/>
    <property type="project" value="UniProtKB-SubCell"/>
</dbReference>
<dbReference type="GO" id="GO:0038023">
    <property type="term" value="F:signaling receptor activity"/>
    <property type="evidence" value="ECO:0007669"/>
    <property type="project" value="TreeGrafter"/>
</dbReference>
<evidence type="ECO:0000256" key="6">
    <source>
        <dbReference type="PIRSR" id="PIRSR604254-1"/>
    </source>
</evidence>
<reference evidence="8 9" key="1">
    <citation type="journal article" date="2016" name="Sci. Rep.">
        <title>Peltaster fructicola genome reveals evolution from an invasive phytopathogen to an ectophytic parasite.</title>
        <authorList>
            <person name="Xu C."/>
            <person name="Chen H."/>
            <person name="Gleason M.L."/>
            <person name="Xu J.R."/>
            <person name="Liu H."/>
            <person name="Zhang R."/>
            <person name="Sun G."/>
        </authorList>
    </citation>
    <scope>NUCLEOTIDE SEQUENCE [LARGE SCALE GENOMIC DNA]</scope>
    <source>
        <strain evidence="8 9">LNHT1506</strain>
    </source>
</reference>
<organism evidence="8 9">
    <name type="scientific">Peltaster fructicola</name>
    <dbReference type="NCBI Taxonomy" id="286661"/>
    <lineage>
        <taxon>Eukaryota</taxon>
        <taxon>Fungi</taxon>
        <taxon>Dikarya</taxon>
        <taxon>Ascomycota</taxon>
        <taxon>Pezizomycotina</taxon>
        <taxon>Dothideomycetes</taxon>
        <taxon>Dothideomycetes incertae sedis</taxon>
        <taxon>Peltaster</taxon>
    </lineage>
</organism>
<feature type="transmembrane region" description="Helical" evidence="7">
    <location>
        <begin position="169"/>
        <end position="187"/>
    </location>
</feature>
<evidence type="ECO:0000256" key="2">
    <source>
        <dbReference type="ARBA" id="ARBA00007018"/>
    </source>
</evidence>
<dbReference type="PANTHER" id="PTHR20855:SF52">
    <property type="entry name" value="ADIPONECTIN RECEPTOR PROTEIN"/>
    <property type="match status" value="1"/>
</dbReference>
<gene>
    <name evidence="8" type="ORF">AMS68_000681</name>
</gene>
<dbReference type="AlphaFoldDB" id="A0A6H0XKA8"/>
<dbReference type="GO" id="GO:0006882">
    <property type="term" value="P:intracellular zinc ion homeostasis"/>
    <property type="evidence" value="ECO:0007669"/>
    <property type="project" value="TreeGrafter"/>
</dbReference>
<feature type="transmembrane region" description="Helical" evidence="7">
    <location>
        <begin position="199"/>
        <end position="217"/>
    </location>
</feature>
<keyword evidence="6" id="KW-0862">Zinc</keyword>
<keyword evidence="9" id="KW-1185">Reference proteome</keyword>
<evidence type="ECO:0000256" key="4">
    <source>
        <dbReference type="ARBA" id="ARBA00022989"/>
    </source>
</evidence>
<dbReference type="GO" id="GO:0046872">
    <property type="term" value="F:metal ion binding"/>
    <property type="evidence" value="ECO:0007669"/>
    <property type="project" value="UniProtKB-KW"/>
</dbReference>
<feature type="transmembrane region" description="Helical" evidence="7">
    <location>
        <begin position="270"/>
        <end position="290"/>
    </location>
</feature>
<dbReference type="Pfam" id="PF03006">
    <property type="entry name" value="HlyIII"/>
    <property type="match status" value="1"/>
</dbReference>
<comment type="subcellular location">
    <subcellularLocation>
        <location evidence="1">Membrane</location>
        <topology evidence="1">Multi-pass membrane protein</topology>
    </subcellularLocation>
</comment>
<feature type="binding site" evidence="6">
    <location>
        <position position="122"/>
    </location>
    <ligand>
        <name>Zn(2+)</name>
        <dbReference type="ChEBI" id="CHEBI:29105"/>
    </ligand>
</feature>
<evidence type="ECO:0000256" key="3">
    <source>
        <dbReference type="ARBA" id="ARBA00022692"/>
    </source>
</evidence>
<evidence type="ECO:0000256" key="1">
    <source>
        <dbReference type="ARBA" id="ARBA00004141"/>
    </source>
</evidence>
<feature type="transmembrane region" description="Helical" evidence="7">
    <location>
        <begin position="140"/>
        <end position="157"/>
    </location>
</feature>
<protein>
    <recommendedName>
        <fullName evidence="10">HlyIII-domain-containing protein</fullName>
    </recommendedName>
</protein>
<dbReference type="EMBL" id="CP051139">
    <property type="protein sequence ID" value="QIW95163.1"/>
    <property type="molecule type" value="Genomic_DNA"/>
</dbReference>
<dbReference type="Proteomes" id="UP000503462">
    <property type="component" value="Chromosome 1"/>
</dbReference>
<keyword evidence="4 7" id="KW-1133">Transmembrane helix</keyword>
<evidence type="ECO:0000256" key="7">
    <source>
        <dbReference type="SAM" id="Phobius"/>
    </source>
</evidence>
<feature type="binding site" evidence="6">
    <location>
        <position position="272"/>
    </location>
    <ligand>
        <name>Zn(2+)</name>
        <dbReference type="ChEBI" id="CHEBI:29105"/>
    </ligand>
</feature>
<comment type="similarity">
    <text evidence="2">Belongs to the ADIPOR family.</text>
</comment>
<evidence type="ECO:0000256" key="5">
    <source>
        <dbReference type="ARBA" id="ARBA00023136"/>
    </source>
</evidence>
<dbReference type="PANTHER" id="PTHR20855">
    <property type="entry name" value="ADIPOR/PROGESTIN RECEPTOR-RELATED"/>
    <property type="match status" value="1"/>
</dbReference>
<feature type="binding site" evidence="6">
    <location>
        <position position="268"/>
    </location>
    <ligand>
        <name>Zn(2+)</name>
        <dbReference type="ChEBI" id="CHEBI:29105"/>
    </ligand>
</feature>
<sequence>MQAEVEKAGEVAQKIEQKAKQIVTVLWHDLELWQQDNQYIKTGYRPTSNSYRKSVASLGYLHNESVNIYTHLVGAILAAVAGTVLYSSIRPRFDYATTEDVVVFSCYFLGAVLCLGMSATYHTIANHSEHVAKFGNKLDYIGIVFLIWGSFIPSIYYGFSARPDLIRTYWTMITSIALGTLTVVLYPKFRTPDWRPFRAFMFVAMGLSAVFPVIHGISNYGMQRMERQIGLSWLVLQGVLYVVGAVIYASRVPERWRPGSFDIWGSSHQIFHVLVVLAAASHLVGLLKAFDNEHFARQDAGQLPLSLLGLS</sequence>
<evidence type="ECO:0008006" key="10">
    <source>
        <dbReference type="Google" id="ProtNLM"/>
    </source>
</evidence>
<evidence type="ECO:0000313" key="8">
    <source>
        <dbReference type="EMBL" id="QIW95163.1"/>
    </source>
</evidence>
<feature type="transmembrane region" description="Helical" evidence="7">
    <location>
        <begin position="101"/>
        <end position="120"/>
    </location>
</feature>
<dbReference type="OrthoDB" id="529367at2759"/>
<proteinExistence type="inferred from homology"/>
<feature type="transmembrane region" description="Helical" evidence="7">
    <location>
        <begin position="229"/>
        <end position="250"/>
    </location>
</feature>
<feature type="transmembrane region" description="Helical" evidence="7">
    <location>
        <begin position="68"/>
        <end position="89"/>
    </location>
</feature>
<keyword evidence="3 7" id="KW-0812">Transmembrane</keyword>
<keyword evidence="6" id="KW-0479">Metal-binding</keyword>
<name>A0A6H0XKA8_9PEZI</name>
<dbReference type="InterPro" id="IPR004254">
    <property type="entry name" value="AdipoR/HlyIII-related"/>
</dbReference>
<accession>A0A6H0XKA8</accession>
<evidence type="ECO:0000313" key="9">
    <source>
        <dbReference type="Proteomes" id="UP000503462"/>
    </source>
</evidence>
<keyword evidence="5 7" id="KW-0472">Membrane</keyword>